<keyword evidence="2" id="KW-0233">DNA recombination</keyword>
<name>A0A382WI77_9ZZZZ</name>
<evidence type="ECO:0000256" key="2">
    <source>
        <dbReference type="ARBA" id="ARBA00023172"/>
    </source>
</evidence>
<evidence type="ECO:0000256" key="1">
    <source>
        <dbReference type="ARBA" id="ARBA00023125"/>
    </source>
</evidence>
<feature type="domain" description="Resolvase/invertase-type recombinase catalytic" evidence="3">
    <location>
        <begin position="1"/>
        <end position="146"/>
    </location>
</feature>
<protein>
    <recommendedName>
        <fullName evidence="3">Resolvase/invertase-type recombinase catalytic domain-containing protein</fullName>
    </recommendedName>
</protein>
<reference evidence="4" key="1">
    <citation type="submission" date="2018-05" db="EMBL/GenBank/DDBJ databases">
        <authorList>
            <person name="Lanie J.A."/>
            <person name="Ng W.-L."/>
            <person name="Kazmierczak K.M."/>
            <person name="Andrzejewski T.M."/>
            <person name="Davidsen T.M."/>
            <person name="Wayne K.J."/>
            <person name="Tettelin H."/>
            <person name="Glass J.I."/>
            <person name="Rusch D."/>
            <person name="Podicherti R."/>
            <person name="Tsui H.-C.T."/>
            <person name="Winkler M.E."/>
        </authorList>
    </citation>
    <scope>NUCLEOTIDE SEQUENCE</scope>
</reference>
<organism evidence="4">
    <name type="scientific">marine metagenome</name>
    <dbReference type="NCBI Taxonomy" id="408172"/>
    <lineage>
        <taxon>unclassified sequences</taxon>
        <taxon>metagenomes</taxon>
        <taxon>ecological metagenomes</taxon>
    </lineage>
</organism>
<dbReference type="GO" id="GO:0000150">
    <property type="term" value="F:DNA strand exchange activity"/>
    <property type="evidence" value="ECO:0007669"/>
    <property type="project" value="InterPro"/>
</dbReference>
<dbReference type="EMBL" id="UINC01159626">
    <property type="protein sequence ID" value="SVD57828.1"/>
    <property type="molecule type" value="Genomic_DNA"/>
</dbReference>
<dbReference type="InterPro" id="IPR036162">
    <property type="entry name" value="Resolvase-like_N_sf"/>
</dbReference>
<dbReference type="Gene3D" id="3.40.50.1390">
    <property type="entry name" value="Resolvase, N-terminal catalytic domain"/>
    <property type="match status" value="1"/>
</dbReference>
<dbReference type="PANTHER" id="PTHR30461">
    <property type="entry name" value="DNA-INVERTASE FROM LAMBDOID PROPHAGE"/>
    <property type="match status" value="1"/>
</dbReference>
<accession>A0A382WI77</accession>
<dbReference type="SMART" id="SM00857">
    <property type="entry name" value="Resolvase"/>
    <property type="match status" value="1"/>
</dbReference>
<keyword evidence="1" id="KW-0238">DNA-binding</keyword>
<dbReference type="GO" id="GO:0003677">
    <property type="term" value="F:DNA binding"/>
    <property type="evidence" value="ECO:0007669"/>
    <property type="project" value="UniProtKB-KW"/>
</dbReference>
<evidence type="ECO:0000313" key="4">
    <source>
        <dbReference type="EMBL" id="SVD57828.1"/>
    </source>
</evidence>
<dbReference type="SUPFAM" id="SSF53041">
    <property type="entry name" value="Resolvase-like"/>
    <property type="match status" value="1"/>
</dbReference>
<sequence>MIYGYIRKSSEEGSTSSFDTQKFKITSYCNIHNLKVDEWFEDLCSGGLLINQREQGMLLSTKLARGDSIICSNLDRYSRSHYGLVNDVEKYKRLKIKLIFTDLGDVISSDSLGSVFYQILSIMSEWYRKSLSEKQKVAQDKLKKQGRYRGGKCDFGFDIGENNQLVSCEKQQRELNLVLGLRQKGKKFNEIKSEMERYTGRKWHISFIHKLIQRQKEEQYEKKIT</sequence>
<dbReference type="PANTHER" id="PTHR30461:SF2">
    <property type="entry name" value="SERINE RECOMBINASE PINE-RELATED"/>
    <property type="match status" value="1"/>
</dbReference>
<dbReference type="InterPro" id="IPR006119">
    <property type="entry name" value="Resolv_N"/>
</dbReference>
<dbReference type="InterPro" id="IPR050639">
    <property type="entry name" value="SSR_resolvase"/>
</dbReference>
<dbReference type="Pfam" id="PF00239">
    <property type="entry name" value="Resolvase"/>
    <property type="match status" value="1"/>
</dbReference>
<gene>
    <name evidence="4" type="ORF">METZ01_LOCUS410682</name>
</gene>
<evidence type="ECO:0000259" key="3">
    <source>
        <dbReference type="PROSITE" id="PS51736"/>
    </source>
</evidence>
<proteinExistence type="predicted"/>
<dbReference type="PROSITE" id="PS51736">
    <property type="entry name" value="RECOMBINASES_3"/>
    <property type="match status" value="1"/>
</dbReference>
<dbReference type="AlphaFoldDB" id="A0A382WI77"/>
<feature type="non-terminal residue" evidence="4">
    <location>
        <position position="225"/>
    </location>
</feature>